<sequence>MKQIFIILLLFTTTISIAQVQHNFEKGPENTNCHELPPEFANHNEAIKALTSTTFRLKETLSISKHLNPQALRYYSCDGKSGYLVAKETDSTYQVYPQIPYKLWQEFSESKDPVYFYKEKIKTQYSKLPQ</sequence>
<dbReference type="RefSeq" id="WP_202244436.1">
    <property type="nucleotide sequence ID" value="NZ_JAESIY010000005.1"/>
</dbReference>
<reference evidence="2" key="1">
    <citation type="submission" date="2021-01" db="EMBL/GenBank/DDBJ databases">
        <title>Fulvivirga kasyanovii gen. nov., sp nov., a novel member of the phylum Bacteroidetes isolated from seawater in a mussel farm.</title>
        <authorList>
            <person name="Zhao L.-H."/>
            <person name="Wang Z.-J."/>
        </authorList>
    </citation>
    <scope>NUCLEOTIDE SEQUENCE</scope>
    <source>
        <strain evidence="2">2943</strain>
    </source>
</reference>
<comment type="caution">
    <text evidence="2">The sequence shown here is derived from an EMBL/GenBank/DDBJ whole genome shotgun (WGS) entry which is preliminary data.</text>
</comment>
<proteinExistence type="predicted"/>
<evidence type="ECO:0000313" key="3">
    <source>
        <dbReference type="Proteomes" id="UP000659388"/>
    </source>
</evidence>
<keyword evidence="3" id="KW-1185">Reference proteome</keyword>
<feature type="signal peptide" evidence="1">
    <location>
        <begin position="1"/>
        <end position="18"/>
    </location>
</feature>
<evidence type="ECO:0008006" key="4">
    <source>
        <dbReference type="Google" id="ProtNLM"/>
    </source>
</evidence>
<feature type="chain" id="PRO_5037852020" description="KTSC domain-containing protein" evidence="1">
    <location>
        <begin position="19"/>
        <end position="130"/>
    </location>
</feature>
<gene>
    <name evidence="2" type="ORF">JL102_10950</name>
</gene>
<dbReference type="Proteomes" id="UP000659388">
    <property type="component" value="Unassembled WGS sequence"/>
</dbReference>
<accession>A0A937K0R8</accession>
<dbReference type="AlphaFoldDB" id="A0A937K0R8"/>
<organism evidence="2 3">
    <name type="scientific">Fulvivirga sediminis</name>
    <dbReference type="NCBI Taxonomy" id="2803949"/>
    <lineage>
        <taxon>Bacteria</taxon>
        <taxon>Pseudomonadati</taxon>
        <taxon>Bacteroidota</taxon>
        <taxon>Cytophagia</taxon>
        <taxon>Cytophagales</taxon>
        <taxon>Fulvivirgaceae</taxon>
        <taxon>Fulvivirga</taxon>
    </lineage>
</organism>
<protein>
    <recommendedName>
        <fullName evidence="4">KTSC domain-containing protein</fullName>
    </recommendedName>
</protein>
<name>A0A937K0R8_9BACT</name>
<dbReference type="EMBL" id="JAESIY010000005">
    <property type="protein sequence ID" value="MBL3656651.1"/>
    <property type="molecule type" value="Genomic_DNA"/>
</dbReference>
<evidence type="ECO:0000256" key="1">
    <source>
        <dbReference type="SAM" id="SignalP"/>
    </source>
</evidence>
<evidence type="ECO:0000313" key="2">
    <source>
        <dbReference type="EMBL" id="MBL3656651.1"/>
    </source>
</evidence>
<keyword evidence="1" id="KW-0732">Signal</keyword>